<sequence>MEFSVTVDFRIKIPDLQHRDLLSPNNVGQGSGPRSCPPSERQAHSAQAEQLPAVMAPPLVGQHPTGVPEEGKEGPSPASGLSGFGLNNAPTVQAEHLPAVEGTERSSSPLDLSAPSTLQFSPVYSPGHSTLHGVPSINSMEVFDEGEDWAVDETVEDRIDRLEYERRLWKTECRKMWQRQSKLEKNVRYYEGAVEEAQAEVKKAKDEAAAAIRKAEEEAENKISELQRKYFGALTEADRAQRKQKEAEEEVARLQQRLMDNLKKAAPRSPRKERSRSPLTTARSRTPDAQPSASPTPEAEPELSQPSFDVQAVEEQQHDAPGPLRRMPKCRRRCCQPPPPVNQPPRPPRRSREAEQLGPIIEPVVFDERPRRRSRQPPARLVVDMMRRSYASMRNSLMPLDQYEKIQCQVQEGIQQRWSTLAPRMSPGGLRKIKKGAHLLFPAPVWTFWSNRSTPALRFTRGAFWKITGARQDQIKWISPNRSGHPRP</sequence>
<dbReference type="SMR" id="A0A7I8XPX3"/>
<dbReference type="EMBL" id="CAJFCV020000001">
    <property type="protein sequence ID" value="CAG9087557.1"/>
    <property type="molecule type" value="Genomic_DNA"/>
</dbReference>
<feature type="compositionally biased region" description="Pro residues" evidence="1">
    <location>
        <begin position="336"/>
        <end position="346"/>
    </location>
</feature>
<dbReference type="Proteomes" id="UP000659654">
    <property type="component" value="Unassembled WGS sequence"/>
</dbReference>
<feature type="region of interest" description="Disordered" evidence="1">
    <location>
        <begin position="20"/>
        <end position="89"/>
    </location>
</feature>
<dbReference type="Proteomes" id="UP000582659">
    <property type="component" value="Unassembled WGS sequence"/>
</dbReference>
<reference evidence="2" key="1">
    <citation type="submission" date="2020-09" db="EMBL/GenBank/DDBJ databases">
        <authorList>
            <person name="Kikuchi T."/>
        </authorList>
    </citation>
    <scope>NUCLEOTIDE SEQUENCE</scope>
    <source>
        <strain evidence="2">Ka4C1</strain>
    </source>
</reference>
<feature type="region of interest" description="Disordered" evidence="1">
    <location>
        <begin position="260"/>
        <end position="355"/>
    </location>
</feature>
<keyword evidence="3" id="KW-1185">Reference proteome</keyword>
<evidence type="ECO:0000256" key="1">
    <source>
        <dbReference type="SAM" id="MobiDB-lite"/>
    </source>
</evidence>
<evidence type="ECO:0000313" key="3">
    <source>
        <dbReference type="Proteomes" id="UP000659654"/>
    </source>
</evidence>
<accession>A0A7I8XPX3</accession>
<protein>
    <submittedName>
        <fullName evidence="2">(pine wood nematode) hypothetical protein</fullName>
    </submittedName>
</protein>
<proteinExistence type="predicted"/>
<evidence type="ECO:0000313" key="2">
    <source>
        <dbReference type="EMBL" id="CAD5211057.1"/>
    </source>
</evidence>
<dbReference type="EMBL" id="CAJFDI010000001">
    <property type="protein sequence ID" value="CAD5211057.1"/>
    <property type="molecule type" value="Genomic_DNA"/>
</dbReference>
<name>A0A7I8XPX3_BURXY</name>
<organism evidence="2 3">
    <name type="scientific">Bursaphelenchus xylophilus</name>
    <name type="common">Pinewood nematode worm</name>
    <name type="synonym">Aphelenchoides xylophilus</name>
    <dbReference type="NCBI Taxonomy" id="6326"/>
    <lineage>
        <taxon>Eukaryota</taxon>
        <taxon>Metazoa</taxon>
        <taxon>Ecdysozoa</taxon>
        <taxon>Nematoda</taxon>
        <taxon>Chromadorea</taxon>
        <taxon>Rhabditida</taxon>
        <taxon>Tylenchina</taxon>
        <taxon>Tylenchomorpha</taxon>
        <taxon>Aphelenchoidea</taxon>
        <taxon>Aphelenchoididae</taxon>
        <taxon>Bursaphelenchus</taxon>
    </lineage>
</organism>
<gene>
    <name evidence="2" type="ORF">BXYJ_LOCUS2238</name>
</gene>
<comment type="caution">
    <text evidence="2">The sequence shown here is derived from an EMBL/GenBank/DDBJ whole genome shotgun (WGS) entry which is preliminary data.</text>
</comment>
<dbReference type="AlphaFoldDB" id="A0A7I8XPX3"/>